<comment type="similarity">
    <text evidence="2">Belongs to the eukaryotic RPB7/RPC8 RNA polymerase subunit family.</text>
</comment>
<dbReference type="GO" id="GO:0005665">
    <property type="term" value="C:RNA polymerase II, core complex"/>
    <property type="evidence" value="ECO:0007669"/>
    <property type="project" value="TreeGrafter"/>
</dbReference>
<dbReference type="FunFam" id="3.30.1490.120:FF:000001">
    <property type="entry name" value="DNA-directed RNA polymerase II subunit RPB7"/>
    <property type="match status" value="1"/>
</dbReference>
<dbReference type="GO" id="GO:0006367">
    <property type="term" value="P:transcription initiation at RNA polymerase II promoter"/>
    <property type="evidence" value="ECO:0007669"/>
    <property type="project" value="TreeGrafter"/>
</dbReference>
<protein>
    <submittedName>
        <fullName evidence="6">RNA polymerase Rpb7</fullName>
    </submittedName>
</protein>
<sequence>MFFIKELTHTILLHPSYFGPRMLQFLESKLYADVEGTCSGAFGYIIAVVSILDIGKGMVISGSGQAEFVTRYRAIVFKPFKGEVVDGVVNNVNKV</sequence>
<evidence type="ECO:0000256" key="4">
    <source>
        <dbReference type="ARBA" id="ARBA00023163"/>
    </source>
</evidence>
<dbReference type="Gene3D" id="3.30.1490.120">
    <property type="entry name" value="RNA polymerase Rpb7-like, N-terminal domain"/>
    <property type="match status" value="1"/>
</dbReference>
<gene>
    <name evidence="6" type="ORF">JVT61DRAFT_429</name>
</gene>
<dbReference type="EMBL" id="JAGFBS010000001">
    <property type="protein sequence ID" value="KAG6381820.1"/>
    <property type="molecule type" value="Genomic_DNA"/>
</dbReference>
<dbReference type="PANTHER" id="PTHR12709:SF4">
    <property type="entry name" value="DNA-DIRECTED RNA POLYMERASE II SUBUNIT RPB7"/>
    <property type="match status" value="1"/>
</dbReference>
<dbReference type="GO" id="GO:0031369">
    <property type="term" value="F:translation initiation factor binding"/>
    <property type="evidence" value="ECO:0007669"/>
    <property type="project" value="TreeGrafter"/>
</dbReference>
<dbReference type="SUPFAM" id="SSF88798">
    <property type="entry name" value="N-terminal, heterodimerisation domain of RBP7 (RpoE)"/>
    <property type="match status" value="1"/>
</dbReference>
<dbReference type="Proteomes" id="UP000683000">
    <property type="component" value="Unassembled WGS sequence"/>
</dbReference>
<accession>A0A8I2YZS1</accession>
<dbReference type="InterPro" id="IPR036898">
    <property type="entry name" value="RNA_pol_Rpb7-like_N_sf"/>
</dbReference>
<dbReference type="OrthoDB" id="1162399at2759"/>
<name>A0A8I2YZS1_9AGAM</name>
<comment type="subcellular location">
    <subcellularLocation>
        <location evidence="1">Nucleus</location>
    </subcellularLocation>
</comment>
<keyword evidence="3" id="KW-0240">DNA-directed RNA polymerase</keyword>
<dbReference type="GO" id="GO:0060213">
    <property type="term" value="P:positive regulation of nuclear-transcribed mRNA poly(A) tail shortening"/>
    <property type="evidence" value="ECO:0007669"/>
    <property type="project" value="TreeGrafter"/>
</dbReference>
<evidence type="ECO:0000256" key="3">
    <source>
        <dbReference type="ARBA" id="ARBA00022478"/>
    </source>
</evidence>
<dbReference type="CDD" id="cd04329">
    <property type="entry name" value="RNAP_II_Rpb7_N"/>
    <property type="match status" value="1"/>
</dbReference>
<organism evidence="6 7">
    <name type="scientific">Boletus reticuloceps</name>
    <dbReference type="NCBI Taxonomy" id="495285"/>
    <lineage>
        <taxon>Eukaryota</taxon>
        <taxon>Fungi</taxon>
        <taxon>Dikarya</taxon>
        <taxon>Basidiomycota</taxon>
        <taxon>Agaricomycotina</taxon>
        <taxon>Agaricomycetes</taxon>
        <taxon>Agaricomycetidae</taxon>
        <taxon>Boletales</taxon>
        <taxon>Boletineae</taxon>
        <taxon>Boletaceae</taxon>
        <taxon>Boletoideae</taxon>
        <taxon>Boletus</taxon>
    </lineage>
</organism>
<evidence type="ECO:0000256" key="1">
    <source>
        <dbReference type="ARBA" id="ARBA00004123"/>
    </source>
</evidence>
<feature type="domain" description="RNA polymerase Rpb7-like N-terminal" evidence="5">
    <location>
        <begin position="9"/>
        <end position="64"/>
    </location>
</feature>
<dbReference type="GO" id="GO:0003697">
    <property type="term" value="F:single-stranded DNA binding"/>
    <property type="evidence" value="ECO:0007669"/>
    <property type="project" value="TreeGrafter"/>
</dbReference>
<dbReference type="InterPro" id="IPR005576">
    <property type="entry name" value="Rpb7-like_N"/>
</dbReference>
<comment type="caution">
    <text evidence="6">The sequence shown here is derived from an EMBL/GenBank/DDBJ whole genome shotgun (WGS) entry which is preliminary data.</text>
</comment>
<dbReference type="AlphaFoldDB" id="A0A8I2YZS1"/>
<dbReference type="Pfam" id="PF03876">
    <property type="entry name" value="SHS2_Rpb7-N"/>
    <property type="match status" value="1"/>
</dbReference>
<proteinExistence type="inferred from homology"/>
<evidence type="ECO:0000259" key="5">
    <source>
        <dbReference type="Pfam" id="PF03876"/>
    </source>
</evidence>
<reference evidence="6" key="1">
    <citation type="submission" date="2021-03" db="EMBL/GenBank/DDBJ databases">
        <title>Evolutionary innovations through gain and loss of genes in the ectomycorrhizal Boletales.</title>
        <authorList>
            <person name="Wu G."/>
            <person name="Miyauchi S."/>
            <person name="Morin E."/>
            <person name="Yang Z.-L."/>
            <person name="Xu J."/>
            <person name="Martin F.M."/>
        </authorList>
    </citation>
    <scope>NUCLEOTIDE SEQUENCE</scope>
    <source>
        <strain evidence="6">BR01</strain>
    </source>
</reference>
<dbReference type="GO" id="GO:0000932">
    <property type="term" value="C:P-body"/>
    <property type="evidence" value="ECO:0007669"/>
    <property type="project" value="TreeGrafter"/>
</dbReference>
<dbReference type="GO" id="GO:0045948">
    <property type="term" value="P:positive regulation of translational initiation"/>
    <property type="evidence" value="ECO:0007669"/>
    <property type="project" value="TreeGrafter"/>
</dbReference>
<dbReference type="PANTHER" id="PTHR12709">
    <property type="entry name" value="DNA-DIRECTED RNA POLYMERASE II, III"/>
    <property type="match status" value="1"/>
</dbReference>
<evidence type="ECO:0000313" key="7">
    <source>
        <dbReference type="Proteomes" id="UP000683000"/>
    </source>
</evidence>
<dbReference type="InterPro" id="IPR045113">
    <property type="entry name" value="Rpb7-like"/>
</dbReference>
<dbReference type="GO" id="GO:0003727">
    <property type="term" value="F:single-stranded RNA binding"/>
    <property type="evidence" value="ECO:0007669"/>
    <property type="project" value="TreeGrafter"/>
</dbReference>
<evidence type="ECO:0000313" key="6">
    <source>
        <dbReference type="EMBL" id="KAG6381820.1"/>
    </source>
</evidence>
<keyword evidence="4" id="KW-0804">Transcription</keyword>
<evidence type="ECO:0000256" key="2">
    <source>
        <dbReference type="ARBA" id="ARBA00009307"/>
    </source>
</evidence>
<keyword evidence="7" id="KW-1185">Reference proteome</keyword>